<comment type="caution">
    <text evidence="1">The sequence shown here is derived from an EMBL/GenBank/DDBJ whole genome shotgun (WGS) entry which is preliminary data.</text>
</comment>
<keyword evidence="2" id="KW-1185">Reference proteome</keyword>
<accession>A0ABP1RHT9</accession>
<dbReference type="EMBL" id="CAXLJM020000075">
    <property type="protein sequence ID" value="CAL8128587.1"/>
    <property type="molecule type" value="Genomic_DNA"/>
</dbReference>
<protein>
    <submittedName>
        <fullName evidence="1">Uncharacterized protein</fullName>
    </submittedName>
</protein>
<organism evidence="1 2">
    <name type="scientific">Orchesella dallaii</name>
    <dbReference type="NCBI Taxonomy" id="48710"/>
    <lineage>
        <taxon>Eukaryota</taxon>
        <taxon>Metazoa</taxon>
        <taxon>Ecdysozoa</taxon>
        <taxon>Arthropoda</taxon>
        <taxon>Hexapoda</taxon>
        <taxon>Collembola</taxon>
        <taxon>Entomobryomorpha</taxon>
        <taxon>Entomobryoidea</taxon>
        <taxon>Orchesellidae</taxon>
        <taxon>Orchesellinae</taxon>
        <taxon>Orchesella</taxon>
    </lineage>
</organism>
<dbReference type="Proteomes" id="UP001642540">
    <property type="component" value="Unassembled WGS sequence"/>
</dbReference>
<proteinExistence type="predicted"/>
<sequence>MSREIENPEVEVSAETKRHQEEICALHAMYKEKLARKDIEHQKKVEALIEAYNVKDSEHKIACVKIMDKTKIVDELNKDKESLLLQLKAERKNFKENSSEVRVDSQKAMEQEVRIKLLEKSCKKRRKMLTYVYKQYQALKKQNKQLEQVHLEWHEFFRILKLRKGHQFKGHTQLNEANDETSECQMQCEFFIKSLQQMEFKSKNRGKEQSG</sequence>
<gene>
    <name evidence="1" type="ORF">ODALV1_LOCUS22354</name>
</gene>
<evidence type="ECO:0000313" key="2">
    <source>
        <dbReference type="Proteomes" id="UP001642540"/>
    </source>
</evidence>
<reference evidence="1 2" key="1">
    <citation type="submission" date="2024-08" db="EMBL/GenBank/DDBJ databases">
        <authorList>
            <person name="Cucini C."/>
            <person name="Frati F."/>
        </authorList>
    </citation>
    <scope>NUCLEOTIDE SEQUENCE [LARGE SCALE GENOMIC DNA]</scope>
</reference>
<evidence type="ECO:0000313" key="1">
    <source>
        <dbReference type="EMBL" id="CAL8128587.1"/>
    </source>
</evidence>
<name>A0ABP1RHT9_9HEXA</name>